<keyword evidence="1 2" id="KW-0732">Signal</keyword>
<accession>A0A2S7IEY3</accession>
<dbReference type="AlphaFoldDB" id="A0A2S7IEY3"/>
<sequence length="223" mass="24223">MKHLYICGALLALLLLNYCPCLAQHSSTKLGLVLDLGTTPGAKLAYGLSPHVTLKAGYNWLGVNLNRSLDISDESVNVKGKINLSTVNVSVDYHPFAQSAFRVFGGVGYTLGAKAHLTAQPNQGYVYGDTELTPEQLGSMSFEADYSGQVVPFAGIGIGRALPRKRFSVGLELGTYYTQAPKVHLSGTNLFTPMAGQQAIVQKNMEDWRFWPVLNINLAFKLL</sequence>
<dbReference type="Pfam" id="PF13505">
    <property type="entry name" value="OMP_b-brl"/>
    <property type="match status" value="1"/>
</dbReference>
<feature type="domain" description="Outer membrane protein beta-barrel" evidence="3">
    <location>
        <begin position="10"/>
        <end position="185"/>
    </location>
</feature>
<protein>
    <recommendedName>
        <fullName evidence="3">Outer membrane protein beta-barrel domain-containing protein</fullName>
    </recommendedName>
</protein>
<keyword evidence="5" id="KW-1185">Reference proteome</keyword>
<evidence type="ECO:0000259" key="3">
    <source>
        <dbReference type="Pfam" id="PF13505"/>
    </source>
</evidence>
<comment type="caution">
    <text evidence="4">The sequence shown here is derived from an EMBL/GenBank/DDBJ whole genome shotgun (WGS) entry which is preliminary data.</text>
</comment>
<dbReference type="InterPro" id="IPR027385">
    <property type="entry name" value="Beta-barrel_OMP"/>
</dbReference>
<proteinExistence type="predicted"/>
<feature type="signal peptide" evidence="2">
    <location>
        <begin position="1"/>
        <end position="23"/>
    </location>
</feature>
<dbReference type="OrthoDB" id="597504at2"/>
<organism evidence="4 5">
    <name type="scientific">Siphonobacter curvatus</name>
    <dbReference type="NCBI Taxonomy" id="2094562"/>
    <lineage>
        <taxon>Bacteria</taxon>
        <taxon>Pseudomonadati</taxon>
        <taxon>Bacteroidota</taxon>
        <taxon>Cytophagia</taxon>
        <taxon>Cytophagales</taxon>
        <taxon>Cytophagaceae</taxon>
        <taxon>Siphonobacter</taxon>
    </lineage>
</organism>
<dbReference type="EMBL" id="PTRA01000010">
    <property type="protein sequence ID" value="PQA53206.1"/>
    <property type="molecule type" value="Genomic_DNA"/>
</dbReference>
<evidence type="ECO:0000256" key="1">
    <source>
        <dbReference type="ARBA" id="ARBA00022729"/>
    </source>
</evidence>
<dbReference type="RefSeq" id="WP_104716120.1">
    <property type="nucleotide sequence ID" value="NZ_PTRA01000010.1"/>
</dbReference>
<evidence type="ECO:0000256" key="2">
    <source>
        <dbReference type="SAM" id="SignalP"/>
    </source>
</evidence>
<evidence type="ECO:0000313" key="4">
    <source>
        <dbReference type="EMBL" id="PQA53206.1"/>
    </source>
</evidence>
<dbReference type="Proteomes" id="UP000239590">
    <property type="component" value="Unassembled WGS sequence"/>
</dbReference>
<dbReference type="InterPro" id="IPR011250">
    <property type="entry name" value="OMP/PagP_B-barrel"/>
</dbReference>
<dbReference type="SUPFAM" id="SSF56925">
    <property type="entry name" value="OMPA-like"/>
    <property type="match status" value="1"/>
</dbReference>
<feature type="chain" id="PRO_5015572602" description="Outer membrane protein beta-barrel domain-containing protein" evidence="2">
    <location>
        <begin position="24"/>
        <end position="223"/>
    </location>
</feature>
<gene>
    <name evidence="4" type="ORF">C5O19_25085</name>
</gene>
<evidence type="ECO:0000313" key="5">
    <source>
        <dbReference type="Proteomes" id="UP000239590"/>
    </source>
</evidence>
<name>A0A2S7IEY3_9BACT</name>
<dbReference type="Gene3D" id="2.40.160.170">
    <property type="match status" value="1"/>
</dbReference>
<reference evidence="5" key="1">
    <citation type="submission" date="2018-02" db="EMBL/GenBank/DDBJ databases">
        <title>Genome sequencing of Solimonas sp. HR-BB.</title>
        <authorList>
            <person name="Lee Y."/>
            <person name="Jeon C.O."/>
        </authorList>
    </citation>
    <scope>NUCLEOTIDE SEQUENCE [LARGE SCALE GENOMIC DNA]</scope>
    <source>
        <strain evidence="5">HR-U</strain>
    </source>
</reference>